<keyword evidence="9" id="KW-0325">Glycoprotein</keyword>
<dbReference type="EMBL" id="VZRJ01013260">
    <property type="protein sequence ID" value="NWV15129.1"/>
    <property type="molecule type" value="Genomic_DNA"/>
</dbReference>
<gene>
    <name evidence="12" type="primary">Hlac</name>
    <name evidence="12" type="ORF">PTIVIO_R14255</name>
</gene>
<keyword evidence="13" id="KW-1185">Reference proteome</keyword>
<dbReference type="Pfam" id="PF00129">
    <property type="entry name" value="MHC_I"/>
    <property type="match status" value="1"/>
</dbReference>
<keyword evidence="4" id="KW-0732">Signal</keyword>
<evidence type="ECO:0000256" key="9">
    <source>
        <dbReference type="ARBA" id="ARBA00023180"/>
    </source>
</evidence>
<evidence type="ECO:0000256" key="6">
    <source>
        <dbReference type="ARBA" id="ARBA00022989"/>
    </source>
</evidence>
<dbReference type="GO" id="GO:0005615">
    <property type="term" value="C:extracellular space"/>
    <property type="evidence" value="ECO:0007669"/>
    <property type="project" value="TreeGrafter"/>
</dbReference>
<name>A0A7K6CK50_PTIVI</name>
<dbReference type="InterPro" id="IPR050208">
    <property type="entry name" value="MHC_class-I_related"/>
</dbReference>
<dbReference type="InterPro" id="IPR011161">
    <property type="entry name" value="MHC_I-like_Ag-recog"/>
</dbReference>
<dbReference type="InterPro" id="IPR001039">
    <property type="entry name" value="MHC_I_a_a1/a2"/>
</dbReference>
<keyword evidence="6" id="KW-1133">Transmembrane helix</keyword>
<dbReference type="PANTHER" id="PTHR16675">
    <property type="entry name" value="MHC CLASS I-RELATED"/>
    <property type="match status" value="1"/>
</dbReference>
<comment type="caution">
    <text evidence="12">The sequence shown here is derived from an EMBL/GenBank/DDBJ whole genome shotgun (WGS) entry which is preliminary data.</text>
</comment>
<dbReference type="PANTHER" id="PTHR16675:SF242">
    <property type="entry name" value="MAJOR HISTOCOMPATIBILITY COMPLEX CLASS I-RELATED GENE PROTEIN"/>
    <property type="match status" value="1"/>
</dbReference>
<keyword evidence="7" id="KW-0472">Membrane</keyword>
<feature type="domain" description="MHC class I-like antigen recognition-like" evidence="11">
    <location>
        <begin position="2"/>
        <end position="84"/>
    </location>
</feature>
<proteinExistence type="inferred from homology"/>
<dbReference type="Gene3D" id="3.30.500.10">
    <property type="entry name" value="MHC class I-like antigen recognition-like"/>
    <property type="match status" value="1"/>
</dbReference>
<evidence type="ECO:0000256" key="3">
    <source>
        <dbReference type="ARBA" id="ARBA00022692"/>
    </source>
</evidence>
<feature type="non-terminal residue" evidence="12">
    <location>
        <position position="84"/>
    </location>
</feature>
<dbReference type="InterPro" id="IPR037055">
    <property type="entry name" value="MHC_I-like_Ag-recog_sf"/>
</dbReference>
<accession>A0A7K6CK50</accession>
<dbReference type="GO" id="GO:0042612">
    <property type="term" value="C:MHC class I protein complex"/>
    <property type="evidence" value="ECO:0007669"/>
    <property type="project" value="UniProtKB-KW"/>
</dbReference>
<dbReference type="GO" id="GO:0002474">
    <property type="term" value="P:antigen processing and presentation of peptide antigen via MHC class I"/>
    <property type="evidence" value="ECO:0007669"/>
    <property type="project" value="UniProtKB-KW"/>
</dbReference>
<organism evidence="12 13">
    <name type="scientific">Ptilonorhynchus violaceus</name>
    <name type="common">Satin bowerbird</name>
    <name type="synonym">Pyrrhocorax violaceus</name>
    <dbReference type="NCBI Taxonomy" id="28724"/>
    <lineage>
        <taxon>Eukaryota</taxon>
        <taxon>Metazoa</taxon>
        <taxon>Chordata</taxon>
        <taxon>Craniata</taxon>
        <taxon>Vertebrata</taxon>
        <taxon>Euteleostomi</taxon>
        <taxon>Archelosauria</taxon>
        <taxon>Archosauria</taxon>
        <taxon>Dinosauria</taxon>
        <taxon>Saurischia</taxon>
        <taxon>Theropoda</taxon>
        <taxon>Coelurosauria</taxon>
        <taxon>Aves</taxon>
        <taxon>Neognathae</taxon>
        <taxon>Neoaves</taxon>
        <taxon>Telluraves</taxon>
        <taxon>Australaves</taxon>
        <taxon>Passeriformes</taxon>
        <taxon>Ptilonorhynchidae</taxon>
        <taxon>Ptilonorhynchus</taxon>
    </lineage>
</organism>
<comment type="subcellular location">
    <subcellularLocation>
        <location evidence="1">Membrane</location>
        <topology evidence="1">Single-pass type I membrane protein</topology>
    </subcellularLocation>
</comment>
<comment type="similarity">
    <text evidence="10">Belongs to the MHC class I family.</text>
</comment>
<evidence type="ECO:0000256" key="7">
    <source>
        <dbReference type="ARBA" id="ARBA00023136"/>
    </source>
</evidence>
<dbReference type="SUPFAM" id="SSF54452">
    <property type="entry name" value="MHC antigen-recognition domain"/>
    <property type="match status" value="1"/>
</dbReference>
<evidence type="ECO:0000256" key="4">
    <source>
        <dbReference type="ARBA" id="ARBA00022729"/>
    </source>
</evidence>
<keyword evidence="5" id="KW-0391">Immunity</keyword>
<protein>
    <submittedName>
        <fullName evidence="12">1C07 protein</fullName>
    </submittedName>
</protein>
<feature type="non-terminal residue" evidence="12">
    <location>
        <position position="1"/>
    </location>
</feature>
<evidence type="ECO:0000256" key="1">
    <source>
        <dbReference type="ARBA" id="ARBA00004479"/>
    </source>
</evidence>
<dbReference type="Proteomes" id="UP000584880">
    <property type="component" value="Unassembled WGS sequence"/>
</dbReference>
<evidence type="ECO:0000256" key="10">
    <source>
        <dbReference type="RuleBase" id="RU004439"/>
    </source>
</evidence>
<dbReference type="PRINTS" id="PR01638">
    <property type="entry name" value="MHCCLASSI"/>
</dbReference>
<evidence type="ECO:0000313" key="12">
    <source>
        <dbReference type="EMBL" id="NWV15129.1"/>
    </source>
</evidence>
<dbReference type="GO" id="GO:0006955">
    <property type="term" value="P:immune response"/>
    <property type="evidence" value="ECO:0007669"/>
    <property type="project" value="TreeGrafter"/>
</dbReference>
<evidence type="ECO:0000256" key="5">
    <source>
        <dbReference type="ARBA" id="ARBA00022859"/>
    </source>
</evidence>
<dbReference type="AlphaFoldDB" id="A0A7K6CK50"/>
<sequence length="84" mass="9593">RGWYNQSRGLHTLQVVSGCDLLSNGSIHGSSWYGYDGRDFFSFELGSRSFVAADTIAWITQRRLESEGIVAEQMKHYFEHTCVE</sequence>
<dbReference type="InterPro" id="IPR011162">
    <property type="entry name" value="MHC_I/II-like_Ag-recog"/>
</dbReference>
<keyword evidence="3" id="KW-0812">Transmembrane</keyword>
<reference evidence="12 13" key="1">
    <citation type="submission" date="2019-09" db="EMBL/GenBank/DDBJ databases">
        <title>Bird 10,000 Genomes (B10K) Project - Family phase.</title>
        <authorList>
            <person name="Zhang G."/>
        </authorList>
    </citation>
    <scope>NUCLEOTIDE SEQUENCE [LARGE SCALE GENOMIC DNA]</scope>
    <source>
        <strain evidence="12">B10K-DU-012-10</strain>
        <tissue evidence="12">Blood</tissue>
    </source>
</reference>
<evidence type="ECO:0000256" key="8">
    <source>
        <dbReference type="ARBA" id="ARBA00023157"/>
    </source>
</evidence>
<evidence type="ECO:0000313" key="13">
    <source>
        <dbReference type="Proteomes" id="UP000584880"/>
    </source>
</evidence>
<evidence type="ECO:0000256" key="2">
    <source>
        <dbReference type="ARBA" id="ARBA00022451"/>
    </source>
</evidence>
<evidence type="ECO:0000259" key="11">
    <source>
        <dbReference type="Pfam" id="PF00129"/>
    </source>
</evidence>
<dbReference type="GO" id="GO:0009897">
    <property type="term" value="C:external side of plasma membrane"/>
    <property type="evidence" value="ECO:0007669"/>
    <property type="project" value="TreeGrafter"/>
</dbReference>
<keyword evidence="2" id="KW-0490">MHC I</keyword>
<keyword evidence="8" id="KW-1015">Disulfide bond</keyword>